<sequence length="770" mass="88636">MNLTLTFQLSIYLLISLSSIMFMLAEGGAFPQLVTIPLGLLTLFFTDRWSKFSLSPLWANVLGLLAFLFVCAEFFSDIEGRLLSGAHFLVYLTWIILLQKKGDTQYWWLCALGFLQIAVGSVLTESGYYGILLVIYLFLSIWTLSIFSLYRTRNTFLQQNSPEVIPRLAVESNAASPFQQTSQVRSGVQFDQSRQWLTGKFFWASAGCSISALLISMCFFLLIPRLWVNRSFFNNESIEADAQPLVGFTEKVQLGEMGEILESSERVLELSIYDNESDEPVTISEFVEKFGLDEPLFRGAVLSNYKNGGWSKVRRRSNWRLLNSSELDDQSLYRQEIILEPIGTDVLFIMYPCLGMDMLSNTENRLNIETMEVRQSEPPNRNENTKYNVLTAKKPGDNLELDQLDDPRMYLQLPKKDIRKLIQFTKELIASHPELKSDREKAKFIESYLRDSGDFSYTLNMSIADPTIDPVEDFLFNRKSGHCEYYASALALMLRAIKIPARVISGFKGGEEKMLSNRLEIQQRFAHSWVEAFLNDRWETLDATPALQRATIVAQNATSFSSWKGMTKILSEFWSDYVIGVSYQRQKQTFYDPIFRVGKKLNQWLFNFRSMISGMVVKGKNLLLNPRRWFSWEGGLAVFIIAGLFFGLKWSLLLMIRLVRYLLHPKKGQKKALNSVDVAFYEKFRLLLAQKGLVRNHSETQQEFSDHVQVDLNSDLTQAQIIDYPDRFTKLFYRVRYGNRPLASQEADEVSQKLSKLETVLAEEKDLTQK</sequence>
<dbReference type="PANTHER" id="PTHR42736:SF1">
    <property type="entry name" value="PROTEIN-GLUTAMINE GAMMA-GLUTAMYLTRANSFERASE"/>
    <property type="match status" value="1"/>
</dbReference>
<dbReference type="EMBL" id="CP037920">
    <property type="protein sequence ID" value="QDT97459.1"/>
    <property type="molecule type" value="Genomic_DNA"/>
</dbReference>
<feature type="transmembrane region" description="Helical" evidence="1">
    <location>
        <begin position="28"/>
        <end position="45"/>
    </location>
</feature>
<feature type="transmembrane region" description="Helical" evidence="1">
    <location>
        <begin position="57"/>
        <end position="76"/>
    </location>
</feature>
<keyword evidence="3" id="KW-0012">Acyltransferase</keyword>
<accession>A0A517VWS6</accession>
<dbReference type="AlphaFoldDB" id="A0A517VWS6"/>
<proteinExistence type="predicted"/>
<feature type="transmembrane region" description="Helical" evidence="1">
    <location>
        <begin position="82"/>
        <end position="99"/>
    </location>
</feature>
<keyword evidence="1" id="KW-1133">Transmembrane helix</keyword>
<dbReference type="InterPro" id="IPR021878">
    <property type="entry name" value="TgpA_N"/>
</dbReference>
<dbReference type="PANTHER" id="PTHR42736">
    <property type="entry name" value="PROTEIN-GLUTAMINE GAMMA-GLUTAMYLTRANSFERASE"/>
    <property type="match status" value="1"/>
</dbReference>
<evidence type="ECO:0000259" key="2">
    <source>
        <dbReference type="SMART" id="SM00460"/>
    </source>
</evidence>
<feature type="transmembrane region" description="Helical" evidence="1">
    <location>
        <begin position="129"/>
        <end position="150"/>
    </location>
</feature>
<dbReference type="InterPro" id="IPR038765">
    <property type="entry name" value="Papain-like_cys_pep_sf"/>
</dbReference>
<evidence type="ECO:0000313" key="4">
    <source>
        <dbReference type="Proteomes" id="UP000318704"/>
    </source>
</evidence>
<evidence type="ECO:0000256" key="1">
    <source>
        <dbReference type="SAM" id="Phobius"/>
    </source>
</evidence>
<name>A0A517VWS6_9PLAN</name>
<protein>
    <submittedName>
        <fullName evidence="3">Protein-glutamine gamma-glutamyltransferase</fullName>
        <ecNumber evidence="3">2.3.2.13</ecNumber>
    </submittedName>
</protein>
<feature type="transmembrane region" description="Helical" evidence="1">
    <location>
        <begin position="201"/>
        <end position="227"/>
    </location>
</feature>
<dbReference type="InterPro" id="IPR025403">
    <property type="entry name" value="TgpA-like_C"/>
</dbReference>
<dbReference type="KEGG" id="gaw:V144x_29340"/>
<dbReference type="Pfam" id="PF13559">
    <property type="entry name" value="DUF4129"/>
    <property type="match status" value="1"/>
</dbReference>
<keyword evidence="3" id="KW-0808">Transferase</keyword>
<dbReference type="Pfam" id="PF11992">
    <property type="entry name" value="TgpA_N"/>
    <property type="match status" value="1"/>
</dbReference>
<feature type="transmembrane region" description="Helical" evidence="1">
    <location>
        <begin position="106"/>
        <end position="123"/>
    </location>
</feature>
<dbReference type="InterPro" id="IPR002931">
    <property type="entry name" value="Transglutaminase-like"/>
</dbReference>
<dbReference type="Proteomes" id="UP000318704">
    <property type="component" value="Chromosome"/>
</dbReference>
<reference evidence="3 4" key="1">
    <citation type="submission" date="2019-03" db="EMBL/GenBank/DDBJ databases">
        <title>Deep-cultivation of Planctomycetes and their phenomic and genomic characterization uncovers novel biology.</title>
        <authorList>
            <person name="Wiegand S."/>
            <person name="Jogler M."/>
            <person name="Boedeker C."/>
            <person name="Pinto D."/>
            <person name="Vollmers J."/>
            <person name="Rivas-Marin E."/>
            <person name="Kohn T."/>
            <person name="Peeters S.H."/>
            <person name="Heuer A."/>
            <person name="Rast P."/>
            <person name="Oberbeckmann S."/>
            <person name="Bunk B."/>
            <person name="Jeske O."/>
            <person name="Meyerdierks A."/>
            <person name="Storesund J.E."/>
            <person name="Kallscheuer N."/>
            <person name="Luecker S."/>
            <person name="Lage O.M."/>
            <person name="Pohl T."/>
            <person name="Merkel B.J."/>
            <person name="Hornburger P."/>
            <person name="Mueller R.-W."/>
            <person name="Bruemmer F."/>
            <person name="Labrenz M."/>
            <person name="Spormann A.M."/>
            <person name="Op den Camp H."/>
            <person name="Overmann J."/>
            <person name="Amann R."/>
            <person name="Jetten M.S.M."/>
            <person name="Mascher T."/>
            <person name="Medema M.H."/>
            <person name="Devos D.P."/>
            <person name="Kaster A.-K."/>
            <person name="Ovreas L."/>
            <person name="Rohde M."/>
            <person name="Galperin M.Y."/>
            <person name="Jogler C."/>
        </authorList>
    </citation>
    <scope>NUCLEOTIDE SEQUENCE [LARGE SCALE GENOMIC DNA]</scope>
    <source>
        <strain evidence="3 4">V144</strain>
    </source>
</reference>
<dbReference type="Gene3D" id="3.10.620.30">
    <property type="match status" value="1"/>
</dbReference>
<keyword evidence="1" id="KW-0812">Transmembrane</keyword>
<keyword evidence="1" id="KW-0472">Membrane</keyword>
<dbReference type="GO" id="GO:0003810">
    <property type="term" value="F:protein-glutamine gamma-glutamyltransferase activity"/>
    <property type="evidence" value="ECO:0007669"/>
    <property type="project" value="UniProtKB-EC"/>
</dbReference>
<dbReference type="InterPro" id="IPR052901">
    <property type="entry name" value="Bact_TGase-like"/>
</dbReference>
<dbReference type="SMART" id="SM00460">
    <property type="entry name" value="TGc"/>
    <property type="match status" value="1"/>
</dbReference>
<dbReference type="Pfam" id="PF01841">
    <property type="entry name" value="Transglut_core"/>
    <property type="match status" value="1"/>
</dbReference>
<feature type="domain" description="Transglutaminase-like" evidence="2">
    <location>
        <begin position="475"/>
        <end position="545"/>
    </location>
</feature>
<feature type="transmembrane region" description="Helical" evidence="1">
    <location>
        <begin position="636"/>
        <end position="663"/>
    </location>
</feature>
<dbReference type="RefSeq" id="WP_144985807.1">
    <property type="nucleotide sequence ID" value="NZ_CP037920.1"/>
</dbReference>
<dbReference type="SUPFAM" id="SSF54001">
    <property type="entry name" value="Cysteine proteinases"/>
    <property type="match status" value="1"/>
</dbReference>
<evidence type="ECO:0000313" key="3">
    <source>
        <dbReference type="EMBL" id="QDT97459.1"/>
    </source>
</evidence>
<gene>
    <name evidence="3" type="primary">tgpA_1</name>
    <name evidence="3" type="ORF">V144x_29340</name>
</gene>
<organism evidence="3 4">
    <name type="scientific">Gimesia aquarii</name>
    <dbReference type="NCBI Taxonomy" id="2527964"/>
    <lineage>
        <taxon>Bacteria</taxon>
        <taxon>Pseudomonadati</taxon>
        <taxon>Planctomycetota</taxon>
        <taxon>Planctomycetia</taxon>
        <taxon>Planctomycetales</taxon>
        <taxon>Planctomycetaceae</taxon>
        <taxon>Gimesia</taxon>
    </lineage>
</organism>
<dbReference type="EC" id="2.3.2.13" evidence="3"/>